<evidence type="ECO:0000313" key="11">
    <source>
        <dbReference type="Proteomes" id="UP000029622"/>
    </source>
</evidence>
<dbReference type="PANTHER" id="PTHR33841">
    <property type="entry name" value="DNA METHYLTRANSFERASE YEEA-RELATED"/>
    <property type="match status" value="1"/>
</dbReference>
<evidence type="ECO:0000256" key="3">
    <source>
        <dbReference type="ARBA" id="ARBA00022679"/>
    </source>
</evidence>
<feature type="domain" description="TaqI-like C-terminal specificity" evidence="9">
    <location>
        <begin position="488"/>
        <end position="584"/>
    </location>
</feature>
<dbReference type="InterPro" id="IPR025931">
    <property type="entry name" value="TaqI_C"/>
</dbReference>
<dbReference type="InterPro" id="IPR029063">
    <property type="entry name" value="SAM-dependent_MTases_sf"/>
</dbReference>
<dbReference type="AlphaFoldDB" id="A0A096BFA8"/>
<evidence type="ECO:0000256" key="4">
    <source>
        <dbReference type="ARBA" id="ARBA00022691"/>
    </source>
</evidence>
<dbReference type="EC" id="2.1.1.72" evidence="1"/>
<dbReference type="Pfam" id="PF12950">
    <property type="entry name" value="TaqI_C"/>
    <property type="match status" value="1"/>
</dbReference>
<feature type="domain" description="Type II methyltransferase M.TaqI-like" evidence="8">
    <location>
        <begin position="158"/>
        <end position="313"/>
    </location>
</feature>
<dbReference type="Proteomes" id="UP000029622">
    <property type="component" value="Unassembled WGS sequence"/>
</dbReference>
<dbReference type="GO" id="GO:0009007">
    <property type="term" value="F:site-specific DNA-methyltransferase (adenine-specific) activity"/>
    <property type="evidence" value="ECO:0007669"/>
    <property type="project" value="UniProtKB-EC"/>
</dbReference>
<dbReference type="GO" id="GO:0032259">
    <property type="term" value="P:methylation"/>
    <property type="evidence" value="ECO:0007669"/>
    <property type="project" value="UniProtKB-KW"/>
</dbReference>
<dbReference type="GO" id="GO:0009307">
    <property type="term" value="P:DNA restriction-modification system"/>
    <property type="evidence" value="ECO:0007669"/>
    <property type="project" value="UniProtKB-KW"/>
</dbReference>
<dbReference type="PROSITE" id="PS00092">
    <property type="entry name" value="N6_MTASE"/>
    <property type="match status" value="1"/>
</dbReference>
<dbReference type="InterPro" id="IPR002052">
    <property type="entry name" value="DNA_methylase_N6_adenine_CS"/>
</dbReference>
<accession>A0A096BFA8</accession>
<evidence type="ECO:0000256" key="1">
    <source>
        <dbReference type="ARBA" id="ARBA00011900"/>
    </source>
</evidence>
<keyword evidence="5" id="KW-0680">Restriction system</keyword>
<dbReference type="InterPro" id="IPR011639">
    <property type="entry name" value="MethylTrfase_TaqI-like_dom"/>
</dbReference>
<dbReference type="PRINTS" id="PR00507">
    <property type="entry name" value="N12N6MTFRASE"/>
</dbReference>
<evidence type="ECO:0000256" key="2">
    <source>
        <dbReference type="ARBA" id="ARBA00022603"/>
    </source>
</evidence>
<dbReference type="Gene3D" id="3.40.50.150">
    <property type="entry name" value="Vaccinia Virus protein VP39"/>
    <property type="match status" value="1"/>
</dbReference>
<gene>
    <name evidence="10" type="ORF">Y919_09290</name>
</gene>
<keyword evidence="6" id="KW-0238">DNA-binding</keyword>
<organism evidence="10 11">
    <name type="scientific">Caloranaerobacter azorensis H53214</name>
    <dbReference type="NCBI Taxonomy" id="1156417"/>
    <lineage>
        <taxon>Bacteria</taxon>
        <taxon>Bacillati</taxon>
        <taxon>Bacillota</taxon>
        <taxon>Tissierellia</taxon>
        <taxon>Tissierellales</taxon>
        <taxon>Thermohalobacteraceae</taxon>
        <taxon>Caloranaerobacter</taxon>
    </lineage>
</organism>
<evidence type="ECO:0000259" key="9">
    <source>
        <dbReference type="Pfam" id="PF12950"/>
    </source>
</evidence>
<dbReference type="Pfam" id="PF07669">
    <property type="entry name" value="Eco57I"/>
    <property type="match status" value="1"/>
</dbReference>
<comment type="catalytic activity">
    <reaction evidence="7">
        <text>a 2'-deoxyadenosine in DNA + S-adenosyl-L-methionine = an N(6)-methyl-2'-deoxyadenosine in DNA + S-adenosyl-L-homocysteine + H(+)</text>
        <dbReference type="Rhea" id="RHEA:15197"/>
        <dbReference type="Rhea" id="RHEA-COMP:12418"/>
        <dbReference type="Rhea" id="RHEA-COMP:12419"/>
        <dbReference type="ChEBI" id="CHEBI:15378"/>
        <dbReference type="ChEBI" id="CHEBI:57856"/>
        <dbReference type="ChEBI" id="CHEBI:59789"/>
        <dbReference type="ChEBI" id="CHEBI:90615"/>
        <dbReference type="ChEBI" id="CHEBI:90616"/>
        <dbReference type="EC" id="2.1.1.72"/>
    </reaction>
</comment>
<dbReference type="InterPro" id="IPR050953">
    <property type="entry name" value="N4_N6_ade-DNA_methylase"/>
</dbReference>
<dbReference type="STRING" id="1156417.Y919_09290"/>
<keyword evidence="4" id="KW-0949">S-adenosyl-L-methionine</keyword>
<evidence type="ECO:0000313" key="10">
    <source>
        <dbReference type="EMBL" id="KGG79885.1"/>
    </source>
</evidence>
<dbReference type="EMBL" id="AZTB01000051">
    <property type="protein sequence ID" value="KGG79885.1"/>
    <property type="molecule type" value="Genomic_DNA"/>
</dbReference>
<evidence type="ECO:0000256" key="7">
    <source>
        <dbReference type="ARBA" id="ARBA00047942"/>
    </source>
</evidence>
<evidence type="ECO:0000259" key="8">
    <source>
        <dbReference type="Pfam" id="PF07669"/>
    </source>
</evidence>
<dbReference type="SUPFAM" id="SSF53335">
    <property type="entry name" value="S-adenosyl-L-methionine-dependent methyltransferases"/>
    <property type="match status" value="1"/>
</dbReference>
<keyword evidence="3" id="KW-0808">Transferase</keyword>
<reference evidence="10 11" key="1">
    <citation type="submission" date="2013-12" db="EMBL/GenBank/DDBJ databases">
        <title>Draft genome sequence of Caloranaerobacter sp. H53214.</title>
        <authorList>
            <person name="Jiang L.J."/>
            <person name="Shao Z.Z."/>
            <person name="Long M.N."/>
        </authorList>
    </citation>
    <scope>NUCLEOTIDE SEQUENCE [LARGE SCALE GENOMIC DNA]</scope>
    <source>
        <strain evidence="10 11">H53214</strain>
    </source>
</reference>
<name>A0A096BFA8_9FIRM</name>
<protein>
    <recommendedName>
        <fullName evidence="1">site-specific DNA-methyltransferase (adenine-specific)</fullName>
        <ecNumber evidence="1">2.1.1.72</ecNumber>
    </recommendedName>
</protein>
<evidence type="ECO:0000256" key="6">
    <source>
        <dbReference type="ARBA" id="ARBA00023125"/>
    </source>
</evidence>
<evidence type="ECO:0000256" key="5">
    <source>
        <dbReference type="ARBA" id="ARBA00022747"/>
    </source>
</evidence>
<proteinExistence type="predicted"/>
<sequence>MTEKDLNDILNNDSIERLPEKFKEFEISFGKKVILTGKQKDEIVSLLNKLESEELCRISLGKLYEELITSKERKQLGQVYTPKSIVKYMIDEGIKEEYIIKNPYFKVIDPACGGGYFLIEAYEKIKSIMENNYEKIIYENPAIKMQLDEGIHEFILRNNIWGTDVDEFAVYMTTISLLLKDTTSNSFKLNIYKKDILLDDEKNLLNSLSDKSSLNDIKFDLVIGNPPYIGHKKISKIYRQKLIHYYYDVFSDKADISFCFVKKGHDLLKEDGRLILITSRYFIESPSGKFLRKFIKNNFTIESLIDFNGYKIFRGIGVSPLIIKCIKGKMDDTNFDVYKLKKKLNQKNEFDIANEAIYERFKVKSIELADKGWIFINPLEKLIFEKIDSQGDYKLKDICESYQGIITGCDNAFIIDAEKIDEGNLERDILKPWIKNSYIQKYTKTKVDKYILYTDLIDNINDYPNTLKHILPYKERLEKRRECIKGIRKWYELQWGRNLEVFKSPKIIFPFKSETNRFMIDYDNVFCSADVYIIKIKDMFLNEITMEYLTGFLNSSIFEFYFKTVAKKVGDNMYDFYPNKLMELNIKIGEDVNFVSERVKKIISYYNDINRLLKDKVDNRKIEELQIKIIEEIEKIDKYFFTLYKLEHNEVETIKNRLK</sequence>
<dbReference type="PANTHER" id="PTHR33841:SF6">
    <property type="entry name" value="TYPE II METHYLTRANSFERASE M.HINDII"/>
    <property type="match status" value="1"/>
</dbReference>
<dbReference type="GO" id="GO:0003677">
    <property type="term" value="F:DNA binding"/>
    <property type="evidence" value="ECO:0007669"/>
    <property type="project" value="UniProtKB-KW"/>
</dbReference>
<keyword evidence="2" id="KW-0489">Methyltransferase</keyword>
<comment type="caution">
    <text evidence="10">The sequence shown here is derived from an EMBL/GenBank/DDBJ whole genome shotgun (WGS) entry which is preliminary data.</text>
</comment>